<dbReference type="EnsemblBacteria" id="AAF11183">
    <property type="protein sequence ID" value="AAF11183"/>
    <property type="gene ID" value="DR_1625"/>
</dbReference>
<dbReference type="Pfam" id="PF01425">
    <property type="entry name" value="Amidase"/>
    <property type="match status" value="1"/>
</dbReference>
<dbReference type="OrthoDB" id="9811471at2"/>
<dbReference type="Gene3D" id="3.90.1300.10">
    <property type="entry name" value="Amidase signature (AS) domain"/>
    <property type="match status" value="1"/>
</dbReference>
<dbReference type="EMBL" id="AE000513">
    <property type="protein sequence ID" value="AAF11183.1"/>
    <property type="molecule type" value="Genomic_DNA"/>
</dbReference>
<dbReference type="PANTHER" id="PTHR42678:SF34">
    <property type="entry name" value="OS04G0183300 PROTEIN"/>
    <property type="match status" value="1"/>
</dbReference>
<proteinExistence type="predicted"/>
<dbReference type="HOGENOM" id="CLU_009600_14_1_0"/>
<keyword evidence="3" id="KW-1185">Reference proteome</keyword>
<dbReference type="SUPFAM" id="SSF75304">
    <property type="entry name" value="Amidase signature (AS) enzymes"/>
    <property type="match status" value="1"/>
</dbReference>
<dbReference type="AlphaFoldDB" id="Q9RTX6"/>
<dbReference type="Proteomes" id="UP000002524">
    <property type="component" value="Chromosome 1"/>
</dbReference>
<dbReference type="PATRIC" id="fig|243230.17.peg.1831"/>
<gene>
    <name evidence="2" type="ordered locus">DR_1625</name>
</gene>
<dbReference type="PANTHER" id="PTHR42678">
    <property type="entry name" value="AMIDASE"/>
    <property type="match status" value="1"/>
</dbReference>
<dbReference type="InterPro" id="IPR036928">
    <property type="entry name" value="AS_sf"/>
</dbReference>
<evidence type="ECO:0000313" key="3">
    <source>
        <dbReference type="Proteomes" id="UP000002524"/>
    </source>
</evidence>
<evidence type="ECO:0000259" key="1">
    <source>
        <dbReference type="Pfam" id="PF01425"/>
    </source>
</evidence>
<protein>
    <submittedName>
        <fullName evidence="2">Amidase, putative</fullName>
    </submittedName>
</protein>
<organism evidence="2 3">
    <name type="scientific">Deinococcus radiodurans (strain ATCC 13939 / DSM 20539 / JCM 16871 / CCUG 27074 / LMG 4051 / NBRC 15346 / NCIMB 9279 / VKM B-1422 / R1)</name>
    <dbReference type="NCBI Taxonomy" id="243230"/>
    <lineage>
        <taxon>Bacteria</taxon>
        <taxon>Thermotogati</taxon>
        <taxon>Deinococcota</taxon>
        <taxon>Deinococci</taxon>
        <taxon>Deinococcales</taxon>
        <taxon>Deinococcaceae</taxon>
        <taxon>Deinococcus</taxon>
    </lineage>
</organism>
<sequence length="546" mass="56209">MPVTQSQLEKGNSPAASASVLRAASKRIDYTRGGKKASPADVFSSRSFPGAAALSPAPQNPTLRRMTLPLPDPILDLDVCALAGATRRGDLTPSEVTRTYLARLTAINPELRAVITVNPGAQATADALDDIPEKQRGVLHGVPLLIKDNIDVAGLPTTAGSVLLRGHVPERDAPLVARLRAAGAVILGKANMTEWANFMTLGMPNGYSSLGGQTVNPWGPERDTGGSSSGSGVAVAARLCAAAIGTETSGSVVSPAHQNGVIGLKPTLGLIPRTGIIPISHSQDTAGPLTRSVRDAALLMTVMSGPDDADAASQLFTPDLTVSEKALSGTKIAAIHDEPNASEAERAVLKRAEAALAAAGATVNGTAFPTRAELKAAGWRLDVLVYEFKPDLNAYLAGVKQGPTSLAAVIEGNDEDPAARLRYGQHLMLAAQATRGDLSEGAYARARERDLRLARTQGFDALFAQGHGAVLFPGIHGCDLAAAAGYPSLALPVPLGDGANGEAPHGQPSGVLLVGPAGSDGRLLSIGAELNRALGGVRFPPERLPE</sequence>
<dbReference type="PIR" id="B75375">
    <property type="entry name" value="B75375"/>
</dbReference>
<dbReference type="InParanoid" id="Q9RTX6"/>
<evidence type="ECO:0000313" key="2">
    <source>
        <dbReference type="EMBL" id="AAF11183.1"/>
    </source>
</evidence>
<feature type="domain" description="Amidase" evidence="1">
    <location>
        <begin position="95"/>
        <end position="455"/>
    </location>
</feature>
<dbReference type="InterPro" id="IPR023631">
    <property type="entry name" value="Amidase_dom"/>
</dbReference>
<reference evidence="2 3" key="1">
    <citation type="journal article" date="1999" name="Science">
        <title>Genome sequence of the radioresistant bacterium Deinococcus radiodurans R1.</title>
        <authorList>
            <person name="White O."/>
            <person name="Eisen J.A."/>
            <person name="Heidelberg J.F."/>
            <person name="Hickey E.K."/>
            <person name="Peterson J.D."/>
            <person name="Dodson R.J."/>
            <person name="Haft D.H."/>
            <person name="Gwinn M.L."/>
            <person name="Nelson W.C."/>
            <person name="Richardson D.L."/>
            <person name="Moffat K.S."/>
            <person name="Qin H."/>
            <person name="Jiang L."/>
            <person name="Pamphile W."/>
            <person name="Crosby M."/>
            <person name="Shen M."/>
            <person name="Vamathevan J.J."/>
            <person name="Lam P."/>
            <person name="McDonald L."/>
            <person name="Utterback T."/>
            <person name="Zalewski C."/>
            <person name="Makarova K.S."/>
            <person name="Aravind L."/>
            <person name="Daly M.J."/>
            <person name="Minton K.W."/>
            <person name="Fleischmann R.D."/>
            <person name="Ketchum K.A."/>
            <person name="Nelson K.E."/>
            <person name="Salzberg S."/>
            <person name="Smith H.O."/>
            <person name="Venter J.C."/>
            <person name="Fraser C.M."/>
        </authorList>
    </citation>
    <scope>NUCLEOTIDE SEQUENCE [LARGE SCALE GENOMIC DNA]</scope>
    <source>
        <strain evidence="3">ATCC 13939 / DSM 20539 / JCM 16871 / LMG 4051 / NBRC 15346 / NCIMB 9279 / R1 / VKM B-1422</strain>
    </source>
</reference>
<accession>Q9RTX6</accession>
<dbReference type="STRING" id="243230.DR_1625"/>
<dbReference type="KEGG" id="dra:DR_1625"/>
<dbReference type="PaxDb" id="243230-DR_1625"/>
<name>Q9RTX6_DEIRA</name>
<dbReference type="eggNOG" id="COG0154">
    <property type="taxonomic scope" value="Bacteria"/>
</dbReference>